<dbReference type="PANTHER" id="PTHR30269">
    <property type="entry name" value="TRANSMEMBRANE PROTEIN YFCA"/>
    <property type="match status" value="1"/>
</dbReference>
<feature type="transmembrane region" description="Helical" evidence="8">
    <location>
        <begin position="66"/>
        <end position="89"/>
    </location>
</feature>
<keyword evidence="7 8" id="KW-0472">Membrane</keyword>
<protein>
    <recommendedName>
        <fullName evidence="8">Probable membrane transporter protein</fullName>
    </recommendedName>
</protein>
<proteinExistence type="inferred from homology"/>
<comment type="similarity">
    <text evidence="2 8">Belongs to the 4-toluene sulfonate uptake permease (TSUP) (TC 2.A.102) family.</text>
</comment>
<feature type="transmembrane region" description="Helical" evidence="8">
    <location>
        <begin position="101"/>
        <end position="119"/>
    </location>
</feature>
<accession>A0A3M7TN82</accession>
<evidence type="ECO:0000313" key="10">
    <source>
        <dbReference type="Proteomes" id="UP000278746"/>
    </source>
</evidence>
<dbReference type="InterPro" id="IPR052017">
    <property type="entry name" value="TSUP"/>
</dbReference>
<dbReference type="GO" id="GO:0005886">
    <property type="term" value="C:plasma membrane"/>
    <property type="evidence" value="ECO:0007669"/>
    <property type="project" value="UniProtKB-SubCell"/>
</dbReference>
<dbReference type="Proteomes" id="UP000278746">
    <property type="component" value="Unassembled WGS sequence"/>
</dbReference>
<dbReference type="RefSeq" id="WP_122900413.1">
    <property type="nucleotide sequence ID" value="NZ_RHIB01000003.1"/>
</dbReference>
<keyword evidence="4 8" id="KW-1003">Cell membrane</keyword>
<dbReference type="InterPro" id="IPR002781">
    <property type="entry name" value="TM_pro_TauE-like"/>
</dbReference>
<dbReference type="OrthoDB" id="2880944at2"/>
<dbReference type="Pfam" id="PF01925">
    <property type="entry name" value="TauE"/>
    <property type="match status" value="1"/>
</dbReference>
<feature type="transmembrane region" description="Helical" evidence="8">
    <location>
        <begin position="131"/>
        <end position="157"/>
    </location>
</feature>
<organism evidence="9 10">
    <name type="scientific">Alteribacter keqinensis</name>
    <dbReference type="NCBI Taxonomy" id="2483800"/>
    <lineage>
        <taxon>Bacteria</taxon>
        <taxon>Bacillati</taxon>
        <taxon>Bacillota</taxon>
        <taxon>Bacilli</taxon>
        <taxon>Bacillales</taxon>
        <taxon>Bacillaceae</taxon>
        <taxon>Alteribacter</taxon>
    </lineage>
</organism>
<feature type="transmembrane region" description="Helical" evidence="8">
    <location>
        <begin position="30"/>
        <end position="54"/>
    </location>
</feature>
<comment type="caution">
    <text evidence="9">The sequence shown here is derived from an EMBL/GenBank/DDBJ whole genome shotgun (WGS) entry which is preliminary data.</text>
</comment>
<comment type="subcellular location">
    <subcellularLocation>
        <location evidence="1 8">Cell membrane</location>
        <topology evidence="1 8">Multi-pass membrane protein</topology>
    </subcellularLocation>
</comment>
<evidence type="ECO:0000256" key="7">
    <source>
        <dbReference type="ARBA" id="ARBA00023136"/>
    </source>
</evidence>
<evidence type="ECO:0000256" key="3">
    <source>
        <dbReference type="ARBA" id="ARBA00022448"/>
    </source>
</evidence>
<evidence type="ECO:0000256" key="2">
    <source>
        <dbReference type="ARBA" id="ARBA00009142"/>
    </source>
</evidence>
<gene>
    <name evidence="9" type="ORF">EBO34_15930</name>
</gene>
<keyword evidence="5 8" id="KW-0812">Transmembrane</keyword>
<keyword evidence="6 8" id="KW-1133">Transmembrane helix</keyword>
<sequence length="244" mass="26904">MIVELILLFLIILVGGFVQGASGFGLGLVVMGFLPLLLSIKESTLLVMVLLLVASLTIMRKVYKHILLKGLLIVIVSAIVGRIGAYYVLTTYGEMEVLKQWLGFFLIAMVLYLIVTSKTKPKETYHPLIPIILGTLGGFVGGVFAVGGPFFVFYFLMVYRDKRHYNANLQVIVIVTSVMSLSLHGLSGDFYPEFTLYVIVGVASALIGTHLGMKWFERLPSNVIRTFAMILVFMAGINLIIFSA</sequence>
<evidence type="ECO:0000256" key="6">
    <source>
        <dbReference type="ARBA" id="ARBA00022989"/>
    </source>
</evidence>
<evidence type="ECO:0000256" key="1">
    <source>
        <dbReference type="ARBA" id="ARBA00004651"/>
    </source>
</evidence>
<keyword evidence="10" id="KW-1185">Reference proteome</keyword>
<name>A0A3M7TN82_9BACI</name>
<dbReference type="AlphaFoldDB" id="A0A3M7TN82"/>
<feature type="transmembrane region" description="Helical" evidence="8">
    <location>
        <begin position="169"/>
        <end position="187"/>
    </location>
</feature>
<keyword evidence="3" id="KW-0813">Transport</keyword>
<feature type="transmembrane region" description="Helical" evidence="8">
    <location>
        <begin position="223"/>
        <end position="242"/>
    </location>
</feature>
<evidence type="ECO:0000256" key="8">
    <source>
        <dbReference type="RuleBase" id="RU363041"/>
    </source>
</evidence>
<reference evidence="9 10" key="1">
    <citation type="submission" date="2018-10" db="EMBL/GenBank/DDBJ databases">
        <title>Bacillus Keqinensis sp. nov., a moderately halophilic bacterium isolated from a saline-alkaline lake.</title>
        <authorList>
            <person name="Wang H."/>
        </authorList>
    </citation>
    <scope>NUCLEOTIDE SEQUENCE [LARGE SCALE GENOMIC DNA]</scope>
    <source>
        <strain evidence="9 10">KQ-3</strain>
    </source>
</reference>
<dbReference type="PANTHER" id="PTHR30269:SF37">
    <property type="entry name" value="MEMBRANE TRANSPORTER PROTEIN"/>
    <property type="match status" value="1"/>
</dbReference>
<evidence type="ECO:0000256" key="5">
    <source>
        <dbReference type="ARBA" id="ARBA00022692"/>
    </source>
</evidence>
<evidence type="ECO:0000313" key="9">
    <source>
        <dbReference type="EMBL" id="RNA66704.1"/>
    </source>
</evidence>
<feature type="transmembrane region" description="Helical" evidence="8">
    <location>
        <begin position="194"/>
        <end position="211"/>
    </location>
</feature>
<dbReference type="EMBL" id="RHIB01000003">
    <property type="protein sequence ID" value="RNA66704.1"/>
    <property type="molecule type" value="Genomic_DNA"/>
</dbReference>
<evidence type="ECO:0000256" key="4">
    <source>
        <dbReference type="ARBA" id="ARBA00022475"/>
    </source>
</evidence>